<dbReference type="AlphaFoldDB" id="A0A197JNT4"/>
<gene>
    <name evidence="1" type="ORF">K457DRAFT_22434</name>
</gene>
<protein>
    <submittedName>
        <fullName evidence="1">Uncharacterized protein</fullName>
    </submittedName>
</protein>
<dbReference type="Proteomes" id="UP000078512">
    <property type="component" value="Unassembled WGS sequence"/>
</dbReference>
<dbReference type="EMBL" id="KV442071">
    <property type="protein sequence ID" value="OAQ26019.1"/>
    <property type="molecule type" value="Genomic_DNA"/>
</dbReference>
<evidence type="ECO:0000313" key="2">
    <source>
        <dbReference type="Proteomes" id="UP000078512"/>
    </source>
</evidence>
<organism evidence="1 2">
    <name type="scientific">Linnemannia elongata AG-77</name>
    <dbReference type="NCBI Taxonomy" id="1314771"/>
    <lineage>
        <taxon>Eukaryota</taxon>
        <taxon>Fungi</taxon>
        <taxon>Fungi incertae sedis</taxon>
        <taxon>Mucoromycota</taxon>
        <taxon>Mortierellomycotina</taxon>
        <taxon>Mortierellomycetes</taxon>
        <taxon>Mortierellales</taxon>
        <taxon>Mortierellaceae</taxon>
        <taxon>Linnemannia</taxon>
    </lineage>
</organism>
<sequence length="63" mass="7224">MIYKLVADMTIPVALLTAQEAMTRTFTCYTCKKVFAFPNNALTEYCCMAKLDKCSSQDWNTRK</sequence>
<proteinExistence type="predicted"/>
<evidence type="ECO:0000313" key="1">
    <source>
        <dbReference type="EMBL" id="OAQ26019.1"/>
    </source>
</evidence>
<accession>A0A197JNT4</accession>
<keyword evidence="2" id="KW-1185">Reference proteome</keyword>
<reference evidence="1 2" key="1">
    <citation type="submission" date="2016-05" db="EMBL/GenBank/DDBJ databases">
        <title>Genome sequencing reveals origins of a unique bacterial endosymbiosis in the earliest lineages of terrestrial Fungi.</title>
        <authorList>
            <consortium name="DOE Joint Genome Institute"/>
            <person name="Uehling J."/>
            <person name="Gryganskyi A."/>
            <person name="Hameed K."/>
            <person name="Tschaplinski T."/>
            <person name="Misztal P."/>
            <person name="Wu S."/>
            <person name="Desiro A."/>
            <person name="Vande Pol N."/>
            <person name="Du Z.-Y."/>
            <person name="Zienkiewicz A."/>
            <person name="Zienkiewicz K."/>
            <person name="Morin E."/>
            <person name="Tisserant E."/>
            <person name="Splivallo R."/>
            <person name="Hainaut M."/>
            <person name="Henrissat B."/>
            <person name="Ohm R."/>
            <person name="Kuo A."/>
            <person name="Yan J."/>
            <person name="Lipzen A."/>
            <person name="Nolan M."/>
            <person name="Labutti K."/>
            <person name="Barry K."/>
            <person name="Goldstein A."/>
            <person name="Labbe J."/>
            <person name="Schadt C."/>
            <person name="Tuskan G."/>
            <person name="Grigoriev I."/>
            <person name="Martin F."/>
            <person name="Vilgalys R."/>
            <person name="Bonito G."/>
        </authorList>
    </citation>
    <scope>NUCLEOTIDE SEQUENCE [LARGE SCALE GENOMIC DNA]</scope>
    <source>
        <strain evidence="1 2">AG-77</strain>
    </source>
</reference>
<name>A0A197JNT4_9FUNG</name>